<evidence type="ECO:0000313" key="11">
    <source>
        <dbReference type="EMBL" id="SDH88967.1"/>
    </source>
</evidence>
<evidence type="ECO:0000256" key="8">
    <source>
        <dbReference type="ARBA" id="ARBA00022989"/>
    </source>
</evidence>
<comment type="similarity">
    <text evidence="3 10">Belongs to the FliL family.</text>
</comment>
<dbReference type="STRING" id="861298.SAMN04488136_13440"/>
<dbReference type="InterPro" id="IPR005503">
    <property type="entry name" value="FliL"/>
</dbReference>
<dbReference type="EMBL" id="FNDD01000034">
    <property type="protein sequence ID" value="SDH88967.1"/>
    <property type="molecule type" value="Genomic_DNA"/>
</dbReference>
<evidence type="ECO:0000256" key="2">
    <source>
        <dbReference type="ARBA" id="ARBA00004162"/>
    </source>
</evidence>
<dbReference type="Proteomes" id="UP000198854">
    <property type="component" value="Unassembled WGS sequence"/>
</dbReference>
<evidence type="ECO:0000256" key="5">
    <source>
        <dbReference type="ARBA" id="ARBA00022500"/>
    </source>
</evidence>
<gene>
    <name evidence="11" type="ORF">SAMN04488136_13440</name>
</gene>
<comment type="subcellular location">
    <subcellularLocation>
        <location evidence="10">Cell inner membrane</location>
    </subcellularLocation>
    <subcellularLocation>
        <location evidence="2">Cell membrane</location>
        <topology evidence="2">Single-pass membrane protein</topology>
    </subcellularLocation>
</comment>
<keyword evidence="8 10" id="KW-1133">Transmembrane helix</keyword>
<dbReference type="PANTHER" id="PTHR35091">
    <property type="entry name" value="FLAGELLAR PROTEIN FLIL"/>
    <property type="match status" value="1"/>
</dbReference>
<feature type="transmembrane region" description="Helical" evidence="10">
    <location>
        <begin position="46"/>
        <end position="64"/>
    </location>
</feature>
<accession>A0A1G8G3P6</accession>
<evidence type="ECO:0000313" key="12">
    <source>
        <dbReference type="Proteomes" id="UP000198854"/>
    </source>
</evidence>
<sequence length="176" mass="20456">MMLWLSHDIKWLVHYDEGQKRHCNKTQVIRISRTNKRQDRNMLKRYIVQIIIALSALIALPSLAAEEGQDKLAYFTLEPDLTTNFYTKGKQLGYIQVRIDIMVAREADLPLIERHQPLIRDAVVEMLGKQSEDTIKSLAGREDLRKNLVQYLNSILLPETGKTVIADLLFTKYLYQ</sequence>
<dbReference type="Pfam" id="PF03748">
    <property type="entry name" value="FliL"/>
    <property type="match status" value="1"/>
</dbReference>
<evidence type="ECO:0000256" key="6">
    <source>
        <dbReference type="ARBA" id="ARBA00022692"/>
    </source>
</evidence>
<evidence type="ECO:0000256" key="10">
    <source>
        <dbReference type="RuleBase" id="RU364125"/>
    </source>
</evidence>
<dbReference type="PANTHER" id="PTHR35091:SF5">
    <property type="entry name" value="FLAGELLAR PROTEIN FLIL"/>
    <property type="match status" value="1"/>
</dbReference>
<keyword evidence="6 10" id="KW-0812">Transmembrane</keyword>
<keyword evidence="5 10" id="KW-0145">Chemotaxis</keyword>
<name>A0A1G8G3P6_9VIBR</name>
<keyword evidence="11" id="KW-0966">Cell projection</keyword>
<proteinExistence type="inferred from homology"/>
<dbReference type="AlphaFoldDB" id="A0A1G8G3P6"/>
<comment type="function">
    <text evidence="1 10">Controls the rotational direction of flagella during chemotaxis.</text>
</comment>
<evidence type="ECO:0000256" key="1">
    <source>
        <dbReference type="ARBA" id="ARBA00002254"/>
    </source>
</evidence>
<evidence type="ECO:0000256" key="7">
    <source>
        <dbReference type="ARBA" id="ARBA00022779"/>
    </source>
</evidence>
<dbReference type="GO" id="GO:0005886">
    <property type="term" value="C:plasma membrane"/>
    <property type="evidence" value="ECO:0007669"/>
    <property type="project" value="UniProtKB-SubCell"/>
</dbReference>
<keyword evidence="11" id="KW-0969">Cilium</keyword>
<keyword evidence="4" id="KW-1003">Cell membrane</keyword>
<organism evidence="11 12">
    <name type="scientific">Vibrio xiamenensis</name>
    <dbReference type="NCBI Taxonomy" id="861298"/>
    <lineage>
        <taxon>Bacteria</taxon>
        <taxon>Pseudomonadati</taxon>
        <taxon>Pseudomonadota</taxon>
        <taxon>Gammaproteobacteria</taxon>
        <taxon>Vibrionales</taxon>
        <taxon>Vibrionaceae</taxon>
        <taxon>Vibrio</taxon>
    </lineage>
</organism>
<keyword evidence="9 10" id="KW-0472">Membrane</keyword>
<keyword evidence="10" id="KW-0997">Cell inner membrane</keyword>
<evidence type="ECO:0000256" key="9">
    <source>
        <dbReference type="ARBA" id="ARBA00023136"/>
    </source>
</evidence>
<keyword evidence="11" id="KW-0282">Flagellum</keyword>
<evidence type="ECO:0000256" key="3">
    <source>
        <dbReference type="ARBA" id="ARBA00008281"/>
    </source>
</evidence>
<evidence type="ECO:0000256" key="4">
    <source>
        <dbReference type="ARBA" id="ARBA00022475"/>
    </source>
</evidence>
<protein>
    <recommendedName>
        <fullName evidence="10">Flagellar protein FliL</fullName>
    </recommendedName>
</protein>
<dbReference type="GO" id="GO:0009425">
    <property type="term" value="C:bacterial-type flagellum basal body"/>
    <property type="evidence" value="ECO:0007669"/>
    <property type="project" value="InterPro"/>
</dbReference>
<reference evidence="11 12" key="1">
    <citation type="submission" date="2016-10" db="EMBL/GenBank/DDBJ databases">
        <authorList>
            <person name="de Groot N.N."/>
        </authorList>
    </citation>
    <scope>NUCLEOTIDE SEQUENCE [LARGE SCALE GENOMIC DNA]</scope>
    <source>
        <strain evidence="11 12">CGMCC 1.10228</strain>
    </source>
</reference>
<dbReference type="GO" id="GO:0006935">
    <property type="term" value="P:chemotaxis"/>
    <property type="evidence" value="ECO:0007669"/>
    <property type="project" value="UniProtKB-KW"/>
</dbReference>
<keyword evidence="7 10" id="KW-0283">Flagellar rotation</keyword>
<keyword evidence="12" id="KW-1185">Reference proteome</keyword>
<dbReference type="GO" id="GO:0071978">
    <property type="term" value="P:bacterial-type flagellum-dependent swarming motility"/>
    <property type="evidence" value="ECO:0007669"/>
    <property type="project" value="TreeGrafter"/>
</dbReference>